<comment type="subcellular location">
    <subcellularLocation>
        <location evidence="1 9">Cell membrane</location>
        <topology evidence="1 9">Lipid-anchor</topology>
        <orientation evidence="1 9">Cytoplasmic side</orientation>
    </subcellularLocation>
</comment>
<sequence>MSNLATQRKLVEQLRREGAIERKKVSQVCKELITFCEAHQQSDALVAGFTNQKENPFKEKAGCLII</sequence>
<accession>A0A3M7S6U9</accession>
<protein>
    <recommendedName>
        <fullName evidence="9">Guanine nucleotide-binding protein subunit gamma</fullName>
    </recommendedName>
</protein>
<comment type="function">
    <text evidence="9">Guanine nucleotide-binding proteins (G proteins) are involved as a modulator or transducer in various transmembrane signaling systems. The beta and gamma chains are required for the GTPase activity, for replacement of GDP by GTP, and for G protein-effector interaction.</text>
</comment>
<dbReference type="InterPro" id="IPR015898">
    <property type="entry name" value="G-protein_gamma-like_dom"/>
</dbReference>
<dbReference type="PROSITE" id="PS50058">
    <property type="entry name" value="G_PROTEIN_GAMMA"/>
    <property type="match status" value="1"/>
</dbReference>
<evidence type="ECO:0000256" key="5">
    <source>
        <dbReference type="ARBA" id="ARBA00023136"/>
    </source>
</evidence>
<organism evidence="11 12">
    <name type="scientific">Brachionus plicatilis</name>
    <name type="common">Marine rotifer</name>
    <name type="synonym">Brachionus muelleri</name>
    <dbReference type="NCBI Taxonomy" id="10195"/>
    <lineage>
        <taxon>Eukaryota</taxon>
        <taxon>Metazoa</taxon>
        <taxon>Spiralia</taxon>
        <taxon>Gnathifera</taxon>
        <taxon>Rotifera</taxon>
        <taxon>Eurotatoria</taxon>
        <taxon>Monogononta</taxon>
        <taxon>Pseudotrocha</taxon>
        <taxon>Ploima</taxon>
        <taxon>Brachionidae</taxon>
        <taxon>Brachionus</taxon>
    </lineage>
</organism>
<dbReference type="GO" id="GO:0031681">
    <property type="term" value="F:G-protein beta-subunit binding"/>
    <property type="evidence" value="ECO:0007669"/>
    <property type="project" value="InterPro"/>
</dbReference>
<comment type="similarity">
    <text evidence="2 9">Belongs to the G protein gamma family.</text>
</comment>
<dbReference type="SMART" id="SM00224">
    <property type="entry name" value="GGL"/>
    <property type="match status" value="1"/>
</dbReference>
<evidence type="ECO:0000256" key="8">
    <source>
        <dbReference type="ARBA" id="ARBA00023289"/>
    </source>
</evidence>
<dbReference type="FunFam" id="4.10.260.10:FF:000001">
    <property type="entry name" value="Guanine nucleotide-binding protein subunit gamma"/>
    <property type="match status" value="1"/>
</dbReference>
<dbReference type="OrthoDB" id="6264244at2759"/>
<keyword evidence="7 9" id="KW-0449">Lipoprotein</keyword>
<keyword evidence="6 9" id="KW-0807">Transducer</keyword>
<dbReference type="Pfam" id="PF00631">
    <property type="entry name" value="G-gamma"/>
    <property type="match status" value="1"/>
</dbReference>
<dbReference type="Gene3D" id="4.10.260.10">
    <property type="entry name" value="Transducin (heterotrimeric G protein), gamma chain"/>
    <property type="match status" value="1"/>
</dbReference>
<name>A0A3M7S6U9_BRAPC</name>
<evidence type="ECO:0000256" key="6">
    <source>
        <dbReference type="ARBA" id="ARBA00023224"/>
    </source>
</evidence>
<evidence type="ECO:0000256" key="3">
    <source>
        <dbReference type="ARBA" id="ARBA00022475"/>
    </source>
</evidence>
<comment type="subunit">
    <text evidence="9">G proteins are composed of 3 units; alpha, beta and gamma.</text>
</comment>
<dbReference type="STRING" id="10195.A0A3M7S6U9"/>
<evidence type="ECO:0000313" key="12">
    <source>
        <dbReference type="Proteomes" id="UP000276133"/>
    </source>
</evidence>
<evidence type="ECO:0000256" key="4">
    <source>
        <dbReference type="ARBA" id="ARBA00022481"/>
    </source>
</evidence>
<dbReference type="Proteomes" id="UP000276133">
    <property type="component" value="Unassembled WGS sequence"/>
</dbReference>
<keyword evidence="12" id="KW-1185">Reference proteome</keyword>
<dbReference type="InterPro" id="IPR001770">
    <property type="entry name" value="G-protein_gamma"/>
</dbReference>
<comment type="caution">
    <text evidence="11">The sequence shown here is derived from an EMBL/GenBank/DDBJ whole genome shotgun (WGS) entry which is preliminary data.</text>
</comment>
<dbReference type="SMART" id="SM01224">
    <property type="entry name" value="G_gamma"/>
    <property type="match status" value="1"/>
</dbReference>
<dbReference type="GO" id="GO:0005834">
    <property type="term" value="C:heterotrimeric G-protein complex"/>
    <property type="evidence" value="ECO:0007669"/>
    <property type="project" value="InterPro"/>
</dbReference>
<keyword evidence="8" id="KW-0636">Prenylation</keyword>
<evidence type="ECO:0000256" key="9">
    <source>
        <dbReference type="RuleBase" id="RU004973"/>
    </source>
</evidence>
<dbReference type="InterPro" id="IPR036284">
    <property type="entry name" value="GGL_sf"/>
</dbReference>
<proteinExistence type="inferred from homology"/>
<feature type="domain" description="G protein gamma" evidence="10">
    <location>
        <begin position="1"/>
        <end position="66"/>
    </location>
</feature>
<dbReference type="AlphaFoldDB" id="A0A3M7S6U9"/>
<evidence type="ECO:0000256" key="1">
    <source>
        <dbReference type="ARBA" id="ARBA00004342"/>
    </source>
</evidence>
<dbReference type="GO" id="GO:0007186">
    <property type="term" value="P:G protein-coupled receptor signaling pathway"/>
    <property type="evidence" value="ECO:0007669"/>
    <property type="project" value="InterPro"/>
</dbReference>
<keyword evidence="3 9" id="KW-1003">Cell membrane</keyword>
<dbReference type="CDD" id="cd00068">
    <property type="entry name" value="GGL"/>
    <property type="match status" value="1"/>
</dbReference>
<dbReference type="EMBL" id="REGN01001950">
    <property type="protein sequence ID" value="RNA31357.1"/>
    <property type="molecule type" value="Genomic_DNA"/>
</dbReference>
<dbReference type="PRINTS" id="PR00321">
    <property type="entry name" value="GPROTEING"/>
</dbReference>
<reference evidence="11 12" key="1">
    <citation type="journal article" date="2018" name="Sci. Rep.">
        <title>Genomic signatures of local adaptation to the degree of environmental predictability in rotifers.</title>
        <authorList>
            <person name="Franch-Gras L."/>
            <person name="Hahn C."/>
            <person name="Garcia-Roger E.M."/>
            <person name="Carmona M.J."/>
            <person name="Serra M."/>
            <person name="Gomez A."/>
        </authorList>
    </citation>
    <scope>NUCLEOTIDE SEQUENCE [LARGE SCALE GENOMIC DNA]</scope>
    <source>
        <strain evidence="11">HYR1</strain>
    </source>
</reference>
<evidence type="ECO:0000259" key="10">
    <source>
        <dbReference type="PROSITE" id="PS50058"/>
    </source>
</evidence>
<keyword evidence="5 9" id="KW-0472">Membrane</keyword>
<keyword evidence="4" id="KW-0488">Methylation</keyword>
<dbReference type="SUPFAM" id="SSF48670">
    <property type="entry name" value="Transducin (heterotrimeric G protein), gamma chain"/>
    <property type="match status" value="1"/>
</dbReference>
<evidence type="ECO:0000256" key="7">
    <source>
        <dbReference type="ARBA" id="ARBA00023288"/>
    </source>
</evidence>
<evidence type="ECO:0000313" key="11">
    <source>
        <dbReference type="EMBL" id="RNA31357.1"/>
    </source>
</evidence>
<dbReference type="PANTHER" id="PTHR13809">
    <property type="entry name" value="GUANINE NUCLEOTIDE-BINDING PROTEIN GAMMA SUBUNIT"/>
    <property type="match status" value="1"/>
</dbReference>
<evidence type="ECO:0000256" key="2">
    <source>
        <dbReference type="ARBA" id="ARBA00007431"/>
    </source>
</evidence>
<gene>
    <name evidence="11" type="ORF">BpHYR1_017728</name>
</gene>